<keyword evidence="2" id="KW-0812">Transmembrane</keyword>
<organism evidence="3 4">
    <name type="scientific">Streptomyces nigra</name>
    <dbReference type="NCBI Taxonomy" id="1827580"/>
    <lineage>
        <taxon>Bacteria</taxon>
        <taxon>Bacillati</taxon>
        <taxon>Actinomycetota</taxon>
        <taxon>Actinomycetes</taxon>
        <taxon>Kitasatosporales</taxon>
        <taxon>Streptomycetaceae</taxon>
        <taxon>Streptomyces</taxon>
    </lineage>
</organism>
<evidence type="ECO:0000256" key="2">
    <source>
        <dbReference type="SAM" id="Phobius"/>
    </source>
</evidence>
<protein>
    <submittedName>
        <fullName evidence="3">DUF4383 domain-containing protein</fullName>
    </submittedName>
</protein>
<accession>A0ABZ1IZS7</accession>
<dbReference type="RefSeq" id="WP_364920887.1">
    <property type="nucleotide sequence ID" value="NZ_CP108125.1"/>
</dbReference>
<proteinExistence type="predicted"/>
<keyword evidence="4" id="KW-1185">Reference proteome</keyword>
<feature type="transmembrane region" description="Helical" evidence="2">
    <location>
        <begin position="57"/>
        <end position="76"/>
    </location>
</feature>
<gene>
    <name evidence="3" type="ORF">OHU27_26285</name>
</gene>
<name>A0ABZ1IZS7_9ACTN</name>
<keyword evidence="2" id="KW-1133">Transmembrane helix</keyword>
<keyword evidence="2" id="KW-0472">Membrane</keyword>
<dbReference type="Pfam" id="PF14325">
    <property type="entry name" value="DUF4383"/>
    <property type="match status" value="1"/>
</dbReference>
<evidence type="ECO:0000313" key="4">
    <source>
        <dbReference type="Proteomes" id="UP001622690"/>
    </source>
</evidence>
<sequence length="200" mass="21417">MKLKDELPVDHHLATVYRYGAGFCGLVLLVFAGLGYADALSPFDTAGDTIAGMTTNVALSTISAVVGLALLAGAAIGGNFASTLNMTVGALFVLSGFAHIFVLDRPANILDFGMTNVIFSFVMGLIIATFGMYGRVSSKLSHDNPYWQRRHPKQAAREREAAAALPDTGRQRHLLPATQSPEGTGDERAPEWRPPTRGKR</sequence>
<evidence type="ECO:0000256" key="1">
    <source>
        <dbReference type="SAM" id="MobiDB-lite"/>
    </source>
</evidence>
<feature type="transmembrane region" description="Helical" evidence="2">
    <location>
        <begin position="114"/>
        <end position="133"/>
    </location>
</feature>
<reference evidence="3 4" key="1">
    <citation type="submission" date="2022-10" db="EMBL/GenBank/DDBJ databases">
        <title>The complete genomes of actinobacterial strains from the NBC collection.</title>
        <authorList>
            <person name="Joergensen T.S."/>
            <person name="Alvarez Arevalo M."/>
            <person name="Sterndorff E.B."/>
            <person name="Faurdal D."/>
            <person name="Vuksanovic O."/>
            <person name="Mourched A.-S."/>
            <person name="Charusanti P."/>
            <person name="Shaw S."/>
            <person name="Blin K."/>
            <person name="Weber T."/>
        </authorList>
    </citation>
    <scope>NUCLEOTIDE SEQUENCE [LARGE SCALE GENOMIC DNA]</scope>
    <source>
        <strain evidence="3 4">NBC_00206</strain>
    </source>
</reference>
<dbReference type="EMBL" id="CP108125">
    <property type="protein sequence ID" value="WTO85751.1"/>
    <property type="molecule type" value="Genomic_DNA"/>
</dbReference>
<dbReference type="Proteomes" id="UP001622690">
    <property type="component" value="Chromosome"/>
</dbReference>
<feature type="region of interest" description="Disordered" evidence="1">
    <location>
        <begin position="151"/>
        <end position="200"/>
    </location>
</feature>
<feature type="transmembrane region" description="Helical" evidence="2">
    <location>
        <begin position="83"/>
        <end position="102"/>
    </location>
</feature>
<evidence type="ECO:0000313" key="3">
    <source>
        <dbReference type="EMBL" id="WTO85751.1"/>
    </source>
</evidence>
<feature type="transmembrane region" description="Helical" evidence="2">
    <location>
        <begin position="16"/>
        <end position="37"/>
    </location>
</feature>